<evidence type="ECO:0000256" key="1">
    <source>
        <dbReference type="SAM" id="MobiDB-lite"/>
    </source>
</evidence>
<organism evidence="2 3">
    <name type="scientific">Hypholoma sublateritium (strain FD-334 SS-4)</name>
    <dbReference type="NCBI Taxonomy" id="945553"/>
    <lineage>
        <taxon>Eukaryota</taxon>
        <taxon>Fungi</taxon>
        <taxon>Dikarya</taxon>
        <taxon>Basidiomycota</taxon>
        <taxon>Agaricomycotina</taxon>
        <taxon>Agaricomycetes</taxon>
        <taxon>Agaricomycetidae</taxon>
        <taxon>Agaricales</taxon>
        <taxon>Agaricineae</taxon>
        <taxon>Strophariaceae</taxon>
        <taxon>Hypholoma</taxon>
    </lineage>
</organism>
<accession>A0A0D2P6D3</accession>
<keyword evidence="3" id="KW-1185">Reference proteome</keyword>
<dbReference type="Proteomes" id="UP000054270">
    <property type="component" value="Unassembled WGS sequence"/>
</dbReference>
<evidence type="ECO:0000313" key="2">
    <source>
        <dbReference type="EMBL" id="KJA15980.1"/>
    </source>
</evidence>
<feature type="compositionally biased region" description="Polar residues" evidence="1">
    <location>
        <begin position="72"/>
        <end position="92"/>
    </location>
</feature>
<name>A0A0D2P6D3_HYPSF</name>
<feature type="region of interest" description="Disordered" evidence="1">
    <location>
        <begin position="1"/>
        <end position="26"/>
    </location>
</feature>
<feature type="region of interest" description="Disordered" evidence="1">
    <location>
        <begin position="72"/>
        <end position="102"/>
    </location>
</feature>
<reference evidence="3" key="1">
    <citation type="submission" date="2014-04" db="EMBL/GenBank/DDBJ databases">
        <title>Evolutionary Origins and Diversification of the Mycorrhizal Mutualists.</title>
        <authorList>
            <consortium name="DOE Joint Genome Institute"/>
            <consortium name="Mycorrhizal Genomics Consortium"/>
            <person name="Kohler A."/>
            <person name="Kuo A."/>
            <person name="Nagy L.G."/>
            <person name="Floudas D."/>
            <person name="Copeland A."/>
            <person name="Barry K.W."/>
            <person name="Cichocki N."/>
            <person name="Veneault-Fourrey C."/>
            <person name="LaButti K."/>
            <person name="Lindquist E.A."/>
            <person name="Lipzen A."/>
            <person name="Lundell T."/>
            <person name="Morin E."/>
            <person name="Murat C."/>
            <person name="Riley R."/>
            <person name="Ohm R."/>
            <person name="Sun H."/>
            <person name="Tunlid A."/>
            <person name="Henrissat B."/>
            <person name="Grigoriev I.V."/>
            <person name="Hibbett D.S."/>
            <person name="Martin F."/>
        </authorList>
    </citation>
    <scope>NUCLEOTIDE SEQUENCE [LARGE SCALE GENOMIC DNA]</scope>
    <source>
        <strain evidence="3">FD-334 SS-4</strain>
    </source>
</reference>
<proteinExistence type="predicted"/>
<dbReference type="AlphaFoldDB" id="A0A0D2P6D3"/>
<gene>
    <name evidence="2" type="ORF">HYPSUDRAFT_207394</name>
</gene>
<feature type="compositionally biased region" description="Polar residues" evidence="1">
    <location>
        <begin position="1"/>
        <end position="11"/>
    </location>
</feature>
<sequence length="270" mass="30075">MDVNNNNNAPSRGQGLPKPSNAPAGTQDQIAAPVAHIAPVFELCFTPGPYDLGGYYTAAQTVLCQMNYTSQGPCSTQGPDRQPPGASSTSVTAPEKTADGVTHPRKCIADREFPFVVVYLSIAGPPLSIQNQIGWKPNLAAWLDRARLSAAWQHPSVRDVLWGNRQTRLELFRSFCRPPEPISFEDCRKVMLNDVRLLLRHELTQDEFWRIVRGLYPDAPDNLYHVSEWAIGCATCGKEVQGYANDTLWIERYLTHRKNACVKTPEGRRA</sequence>
<protein>
    <submittedName>
        <fullName evidence="2">Uncharacterized protein</fullName>
    </submittedName>
</protein>
<dbReference type="EMBL" id="KN817630">
    <property type="protein sequence ID" value="KJA15980.1"/>
    <property type="molecule type" value="Genomic_DNA"/>
</dbReference>
<evidence type="ECO:0000313" key="3">
    <source>
        <dbReference type="Proteomes" id="UP000054270"/>
    </source>
</evidence>